<comment type="caution">
    <text evidence="8">The sequence shown here is derived from an EMBL/GenBank/DDBJ whole genome shotgun (WGS) entry which is preliminary data.</text>
</comment>
<gene>
    <name evidence="8" type="ORF">TorRG33x02_277450</name>
</gene>
<proteinExistence type="predicted"/>
<feature type="compositionally biased region" description="Acidic residues" evidence="4">
    <location>
        <begin position="637"/>
        <end position="651"/>
    </location>
</feature>
<dbReference type="InterPro" id="IPR058546">
    <property type="entry name" value="RPS4B/Roq1-like_LRR"/>
</dbReference>
<feature type="non-terminal residue" evidence="8">
    <location>
        <position position="1"/>
    </location>
</feature>
<dbReference type="Proteomes" id="UP000237000">
    <property type="component" value="Unassembled WGS sequence"/>
</dbReference>
<dbReference type="InParanoid" id="A0A2P5CPW4"/>
<feature type="domain" description="Disease resistance R13L4/SHOC-2-like LRR" evidence="7">
    <location>
        <begin position="91"/>
        <end position="159"/>
    </location>
</feature>
<evidence type="ECO:0000313" key="9">
    <source>
        <dbReference type="Proteomes" id="UP000237000"/>
    </source>
</evidence>
<dbReference type="InterPro" id="IPR050715">
    <property type="entry name" value="LRR-SigEffector_domain"/>
</dbReference>
<dbReference type="Pfam" id="PF20160">
    <property type="entry name" value="C-JID"/>
    <property type="match status" value="1"/>
</dbReference>
<name>A0A2P5CPW4_TREOI</name>
<dbReference type="PANTHER" id="PTHR45752">
    <property type="entry name" value="LEUCINE-RICH REPEAT-CONTAINING"/>
    <property type="match status" value="1"/>
</dbReference>
<evidence type="ECO:0000256" key="1">
    <source>
        <dbReference type="ARBA" id="ARBA00022614"/>
    </source>
</evidence>
<dbReference type="Pfam" id="PF23286">
    <property type="entry name" value="LRR_13"/>
    <property type="match status" value="1"/>
</dbReference>
<dbReference type="InterPro" id="IPR055414">
    <property type="entry name" value="LRR_R13L4/SHOC2-like"/>
</dbReference>
<dbReference type="Pfam" id="PF23598">
    <property type="entry name" value="LRR_14"/>
    <property type="match status" value="1"/>
</dbReference>
<evidence type="ECO:0000256" key="3">
    <source>
        <dbReference type="ARBA" id="ARBA00022821"/>
    </source>
</evidence>
<dbReference type="PANTHER" id="PTHR45752:SF195">
    <property type="entry name" value="LEUCINE-RICH REPEAT (LRR) FAMILY PROTEIN-RELATED"/>
    <property type="match status" value="1"/>
</dbReference>
<keyword evidence="3" id="KW-0611">Plant defense</keyword>
<accession>A0A2P5CPW4</accession>
<feature type="region of interest" description="Disordered" evidence="4">
    <location>
        <begin position="637"/>
        <end position="664"/>
    </location>
</feature>
<dbReference type="AlphaFoldDB" id="A0A2P5CPW4"/>
<sequence length="664" mass="75556">EMPYCKLKQLWHGVQQLGNLKHINLMHSEHLTQMPDLSCAPKLETINLQYCTSLLHVPSLSFPTFNKPTSEGRTFLRTLRDPATLILNGCSSLKSLPNISGSMKYLHLSYTAIEELPTSILSLDDLTLLDLTGCNLKNLPNNISKLGSLKDLYLRNCSSFNKFPELPRNIVKLDLSGTAIEQVPSSIKHVSTLQELHLMNCTRLMNLSTSICELKHLRDLSLLRCSKLENFPEILEPMESLGSLDLRETGITGLPRFSLVNLITLRSLFLDDCENLASVPHSIFCISSLQRLSLSNCPRVELLAPMSQICSHRLKELNMSNCSALELPDWFGCLSSLEILDLRGNHFDTIPKSIKNIPWLIELQISNCKNLRSLPDLPLSVGFLDASGCTSLETVSNSKTNIVQGHWNDYHVTLHKEFLFSDCSKLDQNARDNIMTESYIRILRAVILSVLEPGEKFYLLNEKPSVSICCPGNEIPKWFSDQYAKSSVTIKLTPDWHENFIGFALSAIVAFEDCYFEGVSIELRCQFYFKTKYGESGKFLCSFEEFWDLELQNEFTILNSDHVFMWYKHEDYHDYLDAVEVTFDFLLREFDHDGLHISSCNNKFRNCGVRLLYVQDAEGFGIDSNPRPFVEQDDIFDEAEPGGDETIDFDTDEPHPKRTKLSNL</sequence>
<dbReference type="OrthoDB" id="1166600at2759"/>
<keyword evidence="1" id="KW-0433">Leucine-rich repeat</keyword>
<evidence type="ECO:0000259" key="7">
    <source>
        <dbReference type="Pfam" id="PF23598"/>
    </source>
</evidence>
<feature type="domain" description="Disease resistance protein RPS4B/Roq1-like leucine-rich repeats" evidence="6">
    <location>
        <begin position="217"/>
        <end position="405"/>
    </location>
</feature>
<feature type="domain" description="C-JID" evidence="5">
    <location>
        <begin position="470"/>
        <end position="618"/>
    </location>
</feature>
<dbReference type="SMART" id="SM00369">
    <property type="entry name" value="LRR_TYP"/>
    <property type="match status" value="3"/>
</dbReference>
<keyword evidence="2" id="KW-0677">Repeat</keyword>
<organism evidence="8 9">
    <name type="scientific">Trema orientale</name>
    <name type="common">Charcoal tree</name>
    <name type="synonym">Celtis orientalis</name>
    <dbReference type="NCBI Taxonomy" id="63057"/>
    <lineage>
        <taxon>Eukaryota</taxon>
        <taxon>Viridiplantae</taxon>
        <taxon>Streptophyta</taxon>
        <taxon>Embryophyta</taxon>
        <taxon>Tracheophyta</taxon>
        <taxon>Spermatophyta</taxon>
        <taxon>Magnoliopsida</taxon>
        <taxon>eudicotyledons</taxon>
        <taxon>Gunneridae</taxon>
        <taxon>Pentapetalae</taxon>
        <taxon>rosids</taxon>
        <taxon>fabids</taxon>
        <taxon>Rosales</taxon>
        <taxon>Cannabaceae</taxon>
        <taxon>Trema</taxon>
    </lineage>
</organism>
<dbReference type="InterPro" id="IPR003591">
    <property type="entry name" value="Leu-rich_rpt_typical-subtyp"/>
</dbReference>
<dbReference type="EMBL" id="JXTC01000341">
    <property type="protein sequence ID" value="PON63062.1"/>
    <property type="molecule type" value="Genomic_DNA"/>
</dbReference>
<evidence type="ECO:0000256" key="4">
    <source>
        <dbReference type="SAM" id="MobiDB-lite"/>
    </source>
</evidence>
<dbReference type="InterPro" id="IPR032675">
    <property type="entry name" value="LRR_dom_sf"/>
</dbReference>
<dbReference type="Gene3D" id="3.80.10.10">
    <property type="entry name" value="Ribonuclease Inhibitor"/>
    <property type="match status" value="3"/>
</dbReference>
<evidence type="ECO:0000256" key="2">
    <source>
        <dbReference type="ARBA" id="ARBA00022737"/>
    </source>
</evidence>
<evidence type="ECO:0000259" key="6">
    <source>
        <dbReference type="Pfam" id="PF23286"/>
    </source>
</evidence>
<evidence type="ECO:0000313" key="8">
    <source>
        <dbReference type="EMBL" id="PON63062.1"/>
    </source>
</evidence>
<dbReference type="InterPro" id="IPR045344">
    <property type="entry name" value="C-JID"/>
</dbReference>
<dbReference type="SUPFAM" id="SSF52058">
    <property type="entry name" value="L domain-like"/>
    <property type="match status" value="1"/>
</dbReference>
<keyword evidence="9" id="KW-1185">Reference proteome</keyword>
<dbReference type="STRING" id="63057.A0A2P5CPW4"/>
<reference evidence="9" key="1">
    <citation type="submission" date="2016-06" db="EMBL/GenBank/DDBJ databases">
        <title>Parallel loss of symbiosis genes in relatives of nitrogen-fixing non-legume Parasponia.</title>
        <authorList>
            <person name="Van Velzen R."/>
            <person name="Holmer R."/>
            <person name="Bu F."/>
            <person name="Rutten L."/>
            <person name="Van Zeijl A."/>
            <person name="Liu W."/>
            <person name="Santuari L."/>
            <person name="Cao Q."/>
            <person name="Sharma T."/>
            <person name="Shen D."/>
            <person name="Roswanjaya Y."/>
            <person name="Wardhani T."/>
            <person name="Kalhor M.S."/>
            <person name="Jansen J."/>
            <person name="Van den Hoogen J."/>
            <person name="Gungor B."/>
            <person name="Hartog M."/>
            <person name="Hontelez J."/>
            <person name="Verver J."/>
            <person name="Yang W.-C."/>
            <person name="Schijlen E."/>
            <person name="Repin R."/>
            <person name="Schilthuizen M."/>
            <person name="Schranz E."/>
            <person name="Heidstra R."/>
            <person name="Miyata K."/>
            <person name="Fedorova E."/>
            <person name="Kohlen W."/>
            <person name="Bisseling T."/>
            <person name="Smit S."/>
            <person name="Geurts R."/>
        </authorList>
    </citation>
    <scope>NUCLEOTIDE SEQUENCE [LARGE SCALE GENOMIC DNA]</scope>
    <source>
        <strain evidence="9">cv. RG33-2</strain>
    </source>
</reference>
<protein>
    <submittedName>
        <fullName evidence="8">Leucine-rich repeat, typical subtype</fullName>
    </submittedName>
</protein>
<evidence type="ECO:0000259" key="5">
    <source>
        <dbReference type="Pfam" id="PF20160"/>
    </source>
</evidence>